<dbReference type="InterPro" id="IPR017700">
    <property type="entry name" value="Aminohydrolase_SsnA"/>
</dbReference>
<dbReference type="InterPro" id="IPR054418">
    <property type="entry name" value="MQNX/HUTI_composite_N"/>
</dbReference>
<evidence type="ECO:0000313" key="6">
    <source>
        <dbReference type="EMBL" id="AFA48006.1"/>
    </source>
</evidence>
<dbReference type="Pfam" id="PF22039">
    <property type="entry name" value="HUTI_composite_bact"/>
    <property type="match status" value="1"/>
</dbReference>
<gene>
    <name evidence="6" type="primary">ssnA</name>
    <name evidence="6" type="ordered locus">Awo_c12220</name>
</gene>
<dbReference type="GO" id="GO:0046872">
    <property type="term" value="F:metal ion binding"/>
    <property type="evidence" value="ECO:0007669"/>
    <property type="project" value="UniProtKB-KW"/>
</dbReference>
<dbReference type="eggNOG" id="COG0402">
    <property type="taxonomic scope" value="Bacteria"/>
</dbReference>
<dbReference type="SUPFAM" id="SSF51556">
    <property type="entry name" value="Metallo-dependent hydrolases"/>
    <property type="match status" value="1"/>
</dbReference>
<feature type="domain" description="Aminodeoxyfutalosine deaminase/Imidazolonepropionase-like composite" evidence="5">
    <location>
        <begin position="22"/>
        <end position="47"/>
    </location>
</feature>
<evidence type="ECO:0000259" key="5">
    <source>
        <dbReference type="Pfam" id="PF22039"/>
    </source>
</evidence>
<evidence type="ECO:0000256" key="2">
    <source>
        <dbReference type="ARBA" id="ARBA00022801"/>
    </source>
</evidence>
<keyword evidence="3" id="KW-0862">Zinc</keyword>
<dbReference type="RefSeq" id="WP_014355609.1">
    <property type="nucleotide sequence ID" value="NC_016894.1"/>
</dbReference>
<dbReference type="Pfam" id="PF01979">
    <property type="entry name" value="Amidohydro_1"/>
    <property type="match status" value="1"/>
</dbReference>
<dbReference type="InterPro" id="IPR050287">
    <property type="entry name" value="MTA/SAH_deaminase"/>
</dbReference>
<dbReference type="InterPro" id="IPR006680">
    <property type="entry name" value="Amidohydro-rel"/>
</dbReference>
<accession>H6LDW3</accession>
<dbReference type="Gene3D" id="2.30.40.10">
    <property type="entry name" value="Urease, subunit C, domain 1"/>
    <property type="match status" value="1"/>
</dbReference>
<reference evidence="7" key="1">
    <citation type="submission" date="2011-07" db="EMBL/GenBank/DDBJ databases">
        <title>Complete genome sequence of Acetobacterium woodii.</title>
        <authorList>
            <person name="Poehlein A."/>
            <person name="Schmidt S."/>
            <person name="Kaster A.-K."/>
            <person name="Goenrich M."/>
            <person name="Vollmers J."/>
            <person name="Thuermer A."/>
            <person name="Gottschalk G."/>
            <person name="Thauer R.K."/>
            <person name="Daniel R."/>
            <person name="Mueller V."/>
        </authorList>
    </citation>
    <scope>NUCLEOTIDE SEQUENCE [LARGE SCALE GENOMIC DNA]</scope>
    <source>
        <strain evidence="7">ATCC 29683 / DSM 1030 / JCM 2381 / KCTC 1655 / WB1</strain>
    </source>
</reference>
<dbReference type="HOGENOM" id="CLU_012358_2_6_9"/>
<dbReference type="OrthoDB" id="9807210at2"/>
<keyword evidence="2" id="KW-0378">Hydrolase</keyword>
<dbReference type="STRING" id="931626.Awo_c12220"/>
<sequence length="448" mass="49458">MLLLGEGTVITRDARCPIIKHGGVIIEGSVIAEVGDFETLQQRYPEAEHLDAHGGVIHPGLINVHHHIYSALARGLSFDNYAPKNFLEILEGQWFRIDQGLRNQETKASAVATYLACIQAGVTTIFDHHASYGEIADSLSVIAKEAKRFGVRSCLCYEVSDRNGRAAMEKAVAENLRFGKEANKDPDHLAAMMGLHASFTLSDTTLDYVVNKNSDQLGYHIHVAEDIADLEDSQKKYGLRTVERLYQKGILGDKTLAGHCIHIDDDEVKRLAETNTMVVFNPESNMGNAVGAPDVLKLYYSSVLLGLGTDGYTSDMFESYKAANCLVKHQSQDPNAGWGEVPEMLFNQNRKIAQRHFDLSLGILKPGAAADVIVIDYEPPTPMDETNINGHLLFGVNGSDVVTTISDGVVRMKDRKLQGMNKKDLLAEVRMTADAFWKRLKSQSEEII</sequence>
<protein>
    <submittedName>
        <fullName evidence="6">Selenium metabolism protein SsnA</fullName>
    </submittedName>
</protein>
<dbReference type="Gene3D" id="3.20.20.140">
    <property type="entry name" value="Metal-dependent hydrolases"/>
    <property type="match status" value="1"/>
</dbReference>
<dbReference type="NCBIfam" id="TIGR03314">
    <property type="entry name" value="Se_ssnA"/>
    <property type="match status" value="1"/>
</dbReference>
<proteinExistence type="predicted"/>
<dbReference type="InterPro" id="IPR032466">
    <property type="entry name" value="Metal_Hydrolase"/>
</dbReference>
<dbReference type="PANTHER" id="PTHR43794:SF11">
    <property type="entry name" value="AMIDOHYDROLASE-RELATED DOMAIN-CONTAINING PROTEIN"/>
    <property type="match status" value="1"/>
</dbReference>
<dbReference type="InterPro" id="IPR011059">
    <property type="entry name" value="Metal-dep_hydrolase_composite"/>
</dbReference>
<evidence type="ECO:0000259" key="4">
    <source>
        <dbReference type="Pfam" id="PF01979"/>
    </source>
</evidence>
<organism evidence="6 7">
    <name type="scientific">Acetobacterium woodii (strain ATCC 29683 / DSM 1030 / JCM 2381 / KCTC 1655 / WB1)</name>
    <dbReference type="NCBI Taxonomy" id="931626"/>
    <lineage>
        <taxon>Bacteria</taxon>
        <taxon>Bacillati</taxon>
        <taxon>Bacillota</taxon>
        <taxon>Clostridia</taxon>
        <taxon>Eubacteriales</taxon>
        <taxon>Eubacteriaceae</taxon>
        <taxon>Acetobacterium</taxon>
    </lineage>
</organism>
<dbReference type="NCBIfam" id="NF005540">
    <property type="entry name" value="PRK07203.1"/>
    <property type="match status" value="1"/>
</dbReference>
<evidence type="ECO:0000256" key="1">
    <source>
        <dbReference type="ARBA" id="ARBA00022723"/>
    </source>
</evidence>
<name>H6LDW3_ACEWD</name>
<keyword evidence="7" id="KW-1185">Reference proteome</keyword>
<dbReference type="Proteomes" id="UP000007177">
    <property type="component" value="Chromosome"/>
</dbReference>
<keyword evidence="1" id="KW-0479">Metal-binding</keyword>
<dbReference type="EMBL" id="CP002987">
    <property type="protein sequence ID" value="AFA48006.1"/>
    <property type="molecule type" value="Genomic_DNA"/>
</dbReference>
<dbReference type="PANTHER" id="PTHR43794">
    <property type="entry name" value="AMINOHYDROLASE SSNA-RELATED"/>
    <property type="match status" value="1"/>
</dbReference>
<dbReference type="SUPFAM" id="SSF51338">
    <property type="entry name" value="Composite domain of metallo-dependent hydrolases"/>
    <property type="match status" value="1"/>
</dbReference>
<dbReference type="GO" id="GO:0016810">
    <property type="term" value="F:hydrolase activity, acting on carbon-nitrogen (but not peptide) bonds"/>
    <property type="evidence" value="ECO:0007669"/>
    <property type="project" value="InterPro"/>
</dbReference>
<dbReference type="KEGG" id="awo:Awo_c12220"/>
<evidence type="ECO:0000256" key="3">
    <source>
        <dbReference type="ARBA" id="ARBA00022833"/>
    </source>
</evidence>
<feature type="domain" description="Amidohydrolase-related" evidence="4">
    <location>
        <begin position="57"/>
        <end position="409"/>
    </location>
</feature>
<reference evidence="6 7" key="2">
    <citation type="journal article" date="2012" name="PLoS ONE">
        <title>An ancient pathway combining carbon dioxide fixation with the generation and utilization of a sodium ion gradient for ATP synthesis.</title>
        <authorList>
            <person name="Poehlein A."/>
            <person name="Schmidt S."/>
            <person name="Kaster A.K."/>
            <person name="Goenrich M."/>
            <person name="Vollmers J."/>
            <person name="Thurmer A."/>
            <person name="Bertsch J."/>
            <person name="Schuchmann K."/>
            <person name="Voigt B."/>
            <person name="Hecker M."/>
            <person name="Daniel R."/>
            <person name="Thauer R.K."/>
            <person name="Gottschalk G."/>
            <person name="Muller V."/>
        </authorList>
    </citation>
    <scope>NUCLEOTIDE SEQUENCE [LARGE SCALE GENOMIC DNA]</scope>
    <source>
        <strain evidence="7">ATCC 29683 / DSM 1030 / JCM 2381 / KCTC 1655 / WB1</strain>
    </source>
</reference>
<evidence type="ECO:0000313" key="7">
    <source>
        <dbReference type="Proteomes" id="UP000007177"/>
    </source>
</evidence>
<dbReference type="AlphaFoldDB" id="H6LDW3"/>